<feature type="domain" description="YcxB-like C-terminal" evidence="2">
    <location>
        <begin position="90"/>
        <end position="151"/>
    </location>
</feature>
<sequence>MNDHHTVTYTLTEQEYKKARKVFRTQSEKISRVAVLILFLVMLFLFSVEDQTGKIIVGILILIMLSYLIFVWLNNVGYMSYALRSSTATITSRGINIKNKDSEFTIEWKYIEKITRNKDFIHFLIPKKKPRKDIIIPKRAFTDTSEAEEFFNDATQWGLSPTSK</sequence>
<keyword evidence="1" id="KW-0812">Transmembrane</keyword>
<gene>
    <name evidence="3" type="ORF">GCM10008983_14690</name>
</gene>
<feature type="transmembrane region" description="Helical" evidence="1">
    <location>
        <begin position="54"/>
        <end position="74"/>
    </location>
</feature>
<evidence type="ECO:0000256" key="1">
    <source>
        <dbReference type="SAM" id="Phobius"/>
    </source>
</evidence>
<accession>A0ABN0Z942</accession>
<keyword evidence="4" id="KW-1185">Reference proteome</keyword>
<organism evidence="3 4">
    <name type="scientific">Lentibacillus halophilus</name>
    <dbReference type="NCBI Taxonomy" id="295065"/>
    <lineage>
        <taxon>Bacteria</taxon>
        <taxon>Bacillati</taxon>
        <taxon>Bacillota</taxon>
        <taxon>Bacilli</taxon>
        <taxon>Bacillales</taxon>
        <taxon>Bacillaceae</taxon>
        <taxon>Lentibacillus</taxon>
    </lineage>
</organism>
<protein>
    <recommendedName>
        <fullName evidence="2">YcxB-like C-terminal domain-containing protein</fullName>
    </recommendedName>
</protein>
<keyword evidence="1" id="KW-0472">Membrane</keyword>
<evidence type="ECO:0000259" key="2">
    <source>
        <dbReference type="Pfam" id="PF14317"/>
    </source>
</evidence>
<keyword evidence="1" id="KW-1133">Transmembrane helix</keyword>
<name>A0ABN0Z942_9BACI</name>
<dbReference type="RefSeq" id="WP_343752131.1">
    <property type="nucleotide sequence ID" value="NZ_BAAADM010000038.1"/>
</dbReference>
<comment type="caution">
    <text evidence="3">The sequence shown here is derived from an EMBL/GenBank/DDBJ whole genome shotgun (WGS) entry which is preliminary data.</text>
</comment>
<dbReference type="EMBL" id="BAAADM010000038">
    <property type="protein sequence ID" value="GAA0438850.1"/>
    <property type="molecule type" value="Genomic_DNA"/>
</dbReference>
<dbReference type="Pfam" id="PF14317">
    <property type="entry name" value="YcxB"/>
    <property type="match status" value="1"/>
</dbReference>
<reference evidence="3 4" key="1">
    <citation type="journal article" date="2019" name="Int. J. Syst. Evol. Microbiol.">
        <title>The Global Catalogue of Microorganisms (GCM) 10K type strain sequencing project: providing services to taxonomists for standard genome sequencing and annotation.</title>
        <authorList>
            <consortium name="The Broad Institute Genomics Platform"/>
            <consortium name="The Broad Institute Genome Sequencing Center for Infectious Disease"/>
            <person name="Wu L."/>
            <person name="Ma J."/>
        </authorList>
    </citation>
    <scope>NUCLEOTIDE SEQUENCE [LARGE SCALE GENOMIC DNA]</scope>
    <source>
        <strain evidence="3 4">JCM 12149</strain>
    </source>
</reference>
<dbReference type="Proteomes" id="UP001501459">
    <property type="component" value="Unassembled WGS sequence"/>
</dbReference>
<feature type="transmembrane region" description="Helical" evidence="1">
    <location>
        <begin position="30"/>
        <end position="48"/>
    </location>
</feature>
<evidence type="ECO:0000313" key="4">
    <source>
        <dbReference type="Proteomes" id="UP001501459"/>
    </source>
</evidence>
<dbReference type="InterPro" id="IPR025588">
    <property type="entry name" value="YcxB-like_C"/>
</dbReference>
<evidence type="ECO:0000313" key="3">
    <source>
        <dbReference type="EMBL" id="GAA0438850.1"/>
    </source>
</evidence>
<proteinExistence type="predicted"/>